<keyword evidence="3" id="KW-1185">Reference proteome</keyword>
<name>A0A0J7K772_LASNI</name>
<evidence type="ECO:0000313" key="3">
    <source>
        <dbReference type="Proteomes" id="UP000036403"/>
    </source>
</evidence>
<feature type="non-terminal residue" evidence="2">
    <location>
        <position position="140"/>
    </location>
</feature>
<comment type="caution">
    <text evidence="2">The sequence shown here is derived from an EMBL/GenBank/DDBJ whole genome shotgun (WGS) entry which is preliminary data.</text>
</comment>
<reference evidence="2 3" key="1">
    <citation type="submission" date="2015-04" db="EMBL/GenBank/DDBJ databases">
        <title>Lasius niger genome sequencing.</title>
        <authorList>
            <person name="Konorov E.A."/>
            <person name="Nikitin M.A."/>
            <person name="Kirill M.V."/>
            <person name="Chang P."/>
        </authorList>
    </citation>
    <scope>NUCLEOTIDE SEQUENCE [LARGE SCALE GENOMIC DNA]</scope>
    <source>
        <tissue evidence="2">Whole</tissue>
    </source>
</reference>
<dbReference type="AlphaFoldDB" id="A0A0J7K772"/>
<accession>A0A0J7K772</accession>
<dbReference type="EMBL" id="LBMM01012428">
    <property type="protein sequence ID" value="KMQ86227.1"/>
    <property type="molecule type" value="Genomic_DNA"/>
</dbReference>
<gene>
    <name evidence="2" type="ORF">RF55_14849</name>
</gene>
<evidence type="ECO:0000313" key="2">
    <source>
        <dbReference type="EMBL" id="KMQ86227.1"/>
    </source>
</evidence>
<dbReference type="Proteomes" id="UP000036403">
    <property type="component" value="Unassembled WGS sequence"/>
</dbReference>
<evidence type="ECO:0000256" key="1">
    <source>
        <dbReference type="SAM" id="MobiDB-lite"/>
    </source>
</evidence>
<dbReference type="PaxDb" id="67767-A0A0J7K772"/>
<sequence>MGNTIHIGAPSLQRIPYKHTNYRIRRPTMYNVLPNNWKNQLPIRAFPVNNHAILPQRGTPTKDFYSTNKIQEYSSQYRPELAILQSTHRGDIDDDKGPIHTIPAPNLSPADKPYNLPTDSEKISYYRPYLNDLNYHNTAQ</sequence>
<dbReference type="STRING" id="67767.A0A0J7K772"/>
<dbReference type="OrthoDB" id="8023715at2759"/>
<organism evidence="2 3">
    <name type="scientific">Lasius niger</name>
    <name type="common">Black garden ant</name>
    <dbReference type="NCBI Taxonomy" id="67767"/>
    <lineage>
        <taxon>Eukaryota</taxon>
        <taxon>Metazoa</taxon>
        <taxon>Ecdysozoa</taxon>
        <taxon>Arthropoda</taxon>
        <taxon>Hexapoda</taxon>
        <taxon>Insecta</taxon>
        <taxon>Pterygota</taxon>
        <taxon>Neoptera</taxon>
        <taxon>Endopterygota</taxon>
        <taxon>Hymenoptera</taxon>
        <taxon>Apocrita</taxon>
        <taxon>Aculeata</taxon>
        <taxon>Formicoidea</taxon>
        <taxon>Formicidae</taxon>
        <taxon>Formicinae</taxon>
        <taxon>Lasius</taxon>
        <taxon>Lasius</taxon>
    </lineage>
</organism>
<feature type="compositionally biased region" description="Basic and acidic residues" evidence="1">
    <location>
        <begin position="89"/>
        <end position="98"/>
    </location>
</feature>
<feature type="region of interest" description="Disordered" evidence="1">
    <location>
        <begin position="89"/>
        <end position="114"/>
    </location>
</feature>
<protein>
    <submittedName>
        <fullName evidence="2">Protein clec16a</fullName>
    </submittedName>
</protein>
<proteinExistence type="predicted"/>